<dbReference type="Proteomes" id="UP000664654">
    <property type="component" value="Unassembled WGS sequence"/>
</dbReference>
<dbReference type="SUPFAM" id="SSF56935">
    <property type="entry name" value="Porins"/>
    <property type="match status" value="1"/>
</dbReference>
<comment type="subcellular location">
    <subcellularLocation>
        <location evidence="1 11">Cell outer membrane</location>
        <topology evidence="1 11">Multi-pass membrane protein</topology>
    </subcellularLocation>
</comment>
<dbReference type="Gene3D" id="2.40.170.20">
    <property type="entry name" value="TonB-dependent receptor, beta-barrel domain"/>
    <property type="match status" value="2"/>
</dbReference>
<dbReference type="InterPro" id="IPR036942">
    <property type="entry name" value="Beta-barrel_TonB_sf"/>
</dbReference>
<dbReference type="GO" id="GO:0006826">
    <property type="term" value="P:iron ion transport"/>
    <property type="evidence" value="ECO:0007669"/>
    <property type="project" value="UniProtKB-KW"/>
</dbReference>
<evidence type="ECO:0000256" key="12">
    <source>
        <dbReference type="RuleBase" id="RU003357"/>
    </source>
</evidence>
<evidence type="ECO:0000256" key="10">
    <source>
        <dbReference type="ARBA" id="ARBA00023237"/>
    </source>
</evidence>
<evidence type="ECO:0000256" key="8">
    <source>
        <dbReference type="ARBA" id="ARBA00023077"/>
    </source>
</evidence>
<evidence type="ECO:0000256" key="9">
    <source>
        <dbReference type="ARBA" id="ARBA00023136"/>
    </source>
</evidence>
<reference evidence="16" key="1">
    <citation type="submission" date="2021-03" db="EMBL/GenBank/DDBJ databases">
        <title>novel species isolated from a fishpond in China.</title>
        <authorList>
            <person name="Lu H."/>
            <person name="Cai Z."/>
        </authorList>
    </citation>
    <scope>NUCLEOTIDE SEQUENCE</scope>
    <source>
        <strain evidence="16">JCM 30855</strain>
    </source>
</reference>
<evidence type="ECO:0000256" key="2">
    <source>
        <dbReference type="ARBA" id="ARBA00022448"/>
    </source>
</evidence>
<proteinExistence type="inferred from homology"/>
<keyword evidence="6" id="KW-0408">Iron</keyword>
<keyword evidence="10 11" id="KW-0998">Cell outer membrane</keyword>
<keyword evidence="7" id="KW-0406">Ion transport</keyword>
<dbReference type="PANTHER" id="PTHR32552">
    <property type="entry name" value="FERRICHROME IRON RECEPTOR-RELATED"/>
    <property type="match status" value="1"/>
</dbReference>
<evidence type="ECO:0000313" key="16">
    <source>
        <dbReference type="EMBL" id="MBN7826589.1"/>
    </source>
</evidence>
<gene>
    <name evidence="16" type="ORF">J0A66_15245</name>
</gene>
<evidence type="ECO:0000256" key="11">
    <source>
        <dbReference type="PROSITE-ProRule" id="PRU01360"/>
    </source>
</evidence>
<keyword evidence="3 11" id="KW-1134">Transmembrane beta strand</keyword>
<dbReference type="EMBL" id="JAFKCV010000009">
    <property type="protein sequence ID" value="MBN7826589.1"/>
    <property type="molecule type" value="Genomic_DNA"/>
</dbReference>
<evidence type="ECO:0000256" key="6">
    <source>
        <dbReference type="ARBA" id="ARBA00023004"/>
    </source>
</evidence>
<evidence type="ECO:0000256" key="5">
    <source>
        <dbReference type="ARBA" id="ARBA00022692"/>
    </source>
</evidence>
<keyword evidence="16" id="KW-0675">Receptor</keyword>
<dbReference type="RefSeq" id="WP_206574701.1">
    <property type="nucleotide sequence ID" value="NZ_JAFKCV010000009.1"/>
</dbReference>
<accession>A0A939IRY6</accession>
<evidence type="ECO:0000256" key="7">
    <source>
        <dbReference type="ARBA" id="ARBA00023065"/>
    </source>
</evidence>
<feature type="domain" description="TonB-dependent receptor plug" evidence="15">
    <location>
        <begin position="55"/>
        <end position="162"/>
    </location>
</feature>
<keyword evidence="2 11" id="KW-0813">Transport</keyword>
<dbReference type="PROSITE" id="PS52016">
    <property type="entry name" value="TONB_DEPENDENT_REC_3"/>
    <property type="match status" value="1"/>
</dbReference>
<keyword evidence="4" id="KW-0410">Iron transport</keyword>
<evidence type="ECO:0000313" key="17">
    <source>
        <dbReference type="Proteomes" id="UP000664654"/>
    </source>
</evidence>
<dbReference type="AlphaFoldDB" id="A0A939IRY6"/>
<dbReference type="InterPro" id="IPR000531">
    <property type="entry name" value="Beta-barrel_TonB"/>
</dbReference>
<keyword evidence="9 11" id="KW-0472">Membrane</keyword>
<dbReference type="Pfam" id="PF07715">
    <property type="entry name" value="Plug"/>
    <property type="match status" value="1"/>
</dbReference>
<sequence>MEHKQTIHRRTLIASAVAAMLSYTPAALAQEASPDKEVIGIEVLEVTAQKRVENIQEVPIAISAFSAQHLRKIGANSINDLGNITPGFETNITSPTQPKFDIRGIRTNDFGIGADPAVGVYVDDVYVGRSGSALMNFNDVERVEVLKGPQGTLFGRNTAAGAVRIINKKPVDGTEGNYRVTLGSHDKKQFEGVYNTNLTEDLFFRGSINLSQRDGYVDALRYPDPRTSDGEAEPEKVKLGEESIQSARMALRWVPDETLELIWRAEFDEMDNGTRPAYSGNPSYYRSQQDGGINPFGVYETDLEDTENRHLFGTSLEINKELGLGTLTSITAFRRFDTENNTDDDGSAQVRGFFASNNIEEQEYFSQELRLAGVTDGGTKWTVGATYSNEEIHQITVAEFMMESLDSFAINEQLKALGLPPTGAPGLGVPGIMDMPVGTGLTAFLLQLIPQDLAFLSQISGVPVEVLAQRITQDNLGKPWTETTENFGDYTSYAAFVDVTYPVTDKLDLTLGLRYTRDEKDFGILSFYQNEISIPLPGVPAQPFGLAFGTEYYQRDAQGNAVLDGEGNYQPFQQSNTWTKLTPRVVLDYQWTDNVMTYITAASGFKAGGFNSLGAAPPFDQEEVDNIEVGLKSTLFDNSLKLNLAAYDYDYTNLQILRLTGSTGNIPVYNVRNVDAAGKGFELETEWAATDNLVINFNYAYLDSEYTKYSLFVGETAEDDLTGRPLAGVPKNRWYLGADYFIGADNGEWMLHMDITSVDERSTASDADSIALLPVNPGLVPGLTAENRVEGYDLVNARISYRSDDDWQLSLFARNLTDEEYLLSGFGGQGENTGSPNLSPGLPRMWGVEFSQSF</sequence>
<dbReference type="InterPro" id="IPR039426">
    <property type="entry name" value="TonB-dep_rcpt-like"/>
</dbReference>
<evidence type="ECO:0000259" key="15">
    <source>
        <dbReference type="Pfam" id="PF07715"/>
    </source>
</evidence>
<protein>
    <submittedName>
        <fullName evidence="16">TonB-dependent receptor</fullName>
    </submittedName>
</protein>
<evidence type="ECO:0000256" key="1">
    <source>
        <dbReference type="ARBA" id="ARBA00004571"/>
    </source>
</evidence>
<evidence type="ECO:0000256" key="4">
    <source>
        <dbReference type="ARBA" id="ARBA00022496"/>
    </source>
</evidence>
<evidence type="ECO:0000259" key="14">
    <source>
        <dbReference type="Pfam" id="PF00593"/>
    </source>
</evidence>
<dbReference type="InterPro" id="IPR012910">
    <property type="entry name" value="Plug_dom"/>
</dbReference>
<feature type="chain" id="PRO_5037853500" evidence="13">
    <location>
        <begin position="30"/>
        <end position="854"/>
    </location>
</feature>
<dbReference type="GO" id="GO:0009279">
    <property type="term" value="C:cell outer membrane"/>
    <property type="evidence" value="ECO:0007669"/>
    <property type="project" value="UniProtKB-SubCell"/>
</dbReference>
<evidence type="ECO:0000256" key="3">
    <source>
        <dbReference type="ARBA" id="ARBA00022452"/>
    </source>
</evidence>
<feature type="signal peptide" evidence="13">
    <location>
        <begin position="1"/>
        <end position="29"/>
    </location>
</feature>
<feature type="domain" description="TonB-dependent receptor-like beta-barrel" evidence="14">
    <location>
        <begin position="483"/>
        <end position="816"/>
    </location>
</feature>
<keyword evidence="8 12" id="KW-0798">TonB box</keyword>
<keyword evidence="17" id="KW-1185">Reference proteome</keyword>
<dbReference type="PANTHER" id="PTHR32552:SF81">
    <property type="entry name" value="TONB-DEPENDENT OUTER MEMBRANE RECEPTOR"/>
    <property type="match status" value="1"/>
</dbReference>
<keyword evidence="13" id="KW-0732">Signal</keyword>
<name>A0A939IRY6_9ALTE</name>
<dbReference type="Pfam" id="PF00593">
    <property type="entry name" value="TonB_dep_Rec_b-barrel"/>
    <property type="match status" value="1"/>
</dbReference>
<organism evidence="16 17">
    <name type="scientific">Bowmanella dokdonensis</name>
    <dbReference type="NCBI Taxonomy" id="751969"/>
    <lineage>
        <taxon>Bacteria</taxon>
        <taxon>Pseudomonadati</taxon>
        <taxon>Pseudomonadota</taxon>
        <taxon>Gammaproteobacteria</taxon>
        <taxon>Alteromonadales</taxon>
        <taxon>Alteromonadaceae</taxon>
        <taxon>Bowmanella</taxon>
    </lineage>
</organism>
<keyword evidence="5 11" id="KW-0812">Transmembrane</keyword>
<comment type="similarity">
    <text evidence="11 12">Belongs to the TonB-dependent receptor family.</text>
</comment>
<comment type="caution">
    <text evidence="16">The sequence shown here is derived from an EMBL/GenBank/DDBJ whole genome shotgun (WGS) entry which is preliminary data.</text>
</comment>
<evidence type="ECO:0000256" key="13">
    <source>
        <dbReference type="SAM" id="SignalP"/>
    </source>
</evidence>